<protein>
    <recommendedName>
        <fullName evidence="3">HIT-type domain-containing protein</fullName>
    </recommendedName>
</protein>
<gene>
    <name evidence="4" type="ORF">SK128_007090</name>
</gene>
<dbReference type="InterPro" id="IPR039646">
    <property type="entry name" value="ZNHIT2"/>
</dbReference>
<evidence type="ECO:0000256" key="2">
    <source>
        <dbReference type="SAM" id="MobiDB-lite"/>
    </source>
</evidence>
<comment type="caution">
    <text evidence="4">The sequence shown here is derived from an EMBL/GenBank/DDBJ whole genome shotgun (WGS) entry which is preliminary data.</text>
</comment>
<dbReference type="GO" id="GO:0008270">
    <property type="term" value="F:zinc ion binding"/>
    <property type="evidence" value="ECO:0007669"/>
    <property type="project" value="UniProtKB-UniRule"/>
</dbReference>
<evidence type="ECO:0000313" key="5">
    <source>
        <dbReference type="Proteomes" id="UP001381693"/>
    </source>
</evidence>
<evidence type="ECO:0000259" key="3">
    <source>
        <dbReference type="PROSITE" id="PS51083"/>
    </source>
</evidence>
<evidence type="ECO:0000256" key="1">
    <source>
        <dbReference type="PROSITE-ProRule" id="PRU00453"/>
    </source>
</evidence>
<dbReference type="Pfam" id="PF04438">
    <property type="entry name" value="zf-HIT"/>
    <property type="match status" value="1"/>
</dbReference>
<dbReference type="Proteomes" id="UP001381693">
    <property type="component" value="Unassembled WGS sequence"/>
</dbReference>
<dbReference type="EMBL" id="JAXCGZ010005692">
    <property type="protein sequence ID" value="KAK7081140.1"/>
    <property type="molecule type" value="Genomic_DNA"/>
</dbReference>
<feature type="domain" description="HIT-type" evidence="3">
    <location>
        <begin position="10"/>
        <end position="42"/>
    </location>
</feature>
<accession>A0AAN8XMV3</accession>
<dbReference type="CDD" id="cd23024">
    <property type="entry name" value="zf-HIT_ZNHIT2-3"/>
    <property type="match status" value="1"/>
</dbReference>
<dbReference type="PROSITE" id="PS51083">
    <property type="entry name" value="ZF_HIT"/>
    <property type="match status" value="1"/>
</dbReference>
<organism evidence="4 5">
    <name type="scientific">Halocaridina rubra</name>
    <name type="common">Hawaiian red shrimp</name>
    <dbReference type="NCBI Taxonomy" id="373956"/>
    <lineage>
        <taxon>Eukaryota</taxon>
        <taxon>Metazoa</taxon>
        <taxon>Ecdysozoa</taxon>
        <taxon>Arthropoda</taxon>
        <taxon>Crustacea</taxon>
        <taxon>Multicrustacea</taxon>
        <taxon>Malacostraca</taxon>
        <taxon>Eumalacostraca</taxon>
        <taxon>Eucarida</taxon>
        <taxon>Decapoda</taxon>
        <taxon>Pleocyemata</taxon>
        <taxon>Caridea</taxon>
        <taxon>Atyoidea</taxon>
        <taxon>Atyidae</taxon>
        <taxon>Halocaridina</taxon>
    </lineage>
</organism>
<sequence length="371" mass="41532">MATAAPQGKCCFCANLAKYTCPRCNIQYCSSACYKHENHLQCSEGFYKDQVKEQLEGTTVSEESRKRMLEILNRVERGEEALSDNEEPLDSDDDEEEEELSSRMRGIDLNDSNAVWKLLSEAEREEFRELVKSGNYGDLVPTWSPWWEQNVPLVQDISEGNPDIAAYATQCPPLVDVPVLSEVTTITPSPCIPFNILNVITSYAWMVRLFNGDHEESSLDATEALLSLSTVLAANANFEDASMAVESPRMEAQNHLWLMESEEFASTVKSDAKKILIGPTAADQTFYIRAALSDIHAVLNTSKTSLSRKKKAPHNAGYRKGLFTGSFPEATQYVEQKLTSLQSVKLCLKKVEYLLSYIKEYSSHLVSLIPV</sequence>
<dbReference type="SUPFAM" id="SSF144232">
    <property type="entry name" value="HIT/MYND zinc finger-like"/>
    <property type="match status" value="1"/>
</dbReference>
<dbReference type="PANTHER" id="PTHR15555:SF0">
    <property type="entry name" value="ZINC FINGER HIT DOMAIN-CONTAINING PROTEIN 2"/>
    <property type="match status" value="1"/>
</dbReference>
<feature type="compositionally biased region" description="Acidic residues" evidence="2">
    <location>
        <begin position="81"/>
        <end position="99"/>
    </location>
</feature>
<dbReference type="Gene3D" id="3.30.60.190">
    <property type="match status" value="1"/>
</dbReference>
<dbReference type="PANTHER" id="PTHR15555">
    <property type="entry name" value="ZINC FINGER HIT DOMAIN CONTAINING PROTEIN 2 PROTEIN FON -RELATED"/>
    <property type="match status" value="1"/>
</dbReference>
<name>A0AAN8XMV3_HALRR</name>
<reference evidence="4 5" key="1">
    <citation type="submission" date="2023-11" db="EMBL/GenBank/DDBJ databases">
        <title>Halocaridina rubra genome assembly.</title>
        <authorList>
            <person name="Smith C."/>
        </authorList>
    </citation>
    <scope>NUCLEOTIDE SEQUENCE [LARGE SCALE GENOMIC DNA]</scope>
    <source>
        <strain evidence="4">EP-1</strain>
        <tissue evidence="4">Whole</tissue>
    </source>
</reference>
<keyword evidence="1" id="KW-0862">Zinc</keyword>
<keyword evidence="5" id="KW-1185">Reference proteome</keyword>
<evidence type="ECO:0000313" key="4">
    <source>
        <dbReference type="EMBL" id="KAK7081140.1"/>
    </source>
</evidence>
<dbReference type="InterPro" id="IPR007529">
    <property type="entry name" value="Znf_HIT"/>
</dbReference>
<proteinExistence type="predicted"/>
<keyword evidence="1" id="KW-0479">Metal-binding</keyword>
<feature type="region of interest" description="Disordered" evidence="2">
    <location>
        <begin position="77"/>
        <end position="104"/>
    </location>
</feature>
<dbReference type="AlphaFoldDB" id="A0AAN8XMV3"/>
<keyword evidence="1" id="KW-0863">Zinc-finger</keyword>